<evidence type="ECO:0000313" key="3">
    <source>
        <dbReference type="Proteomes" id="UP000249725"/>
    </source>
</evidence>
<reference evidence="3" key="1">
    <citation type="submission" date="2018-05" db="EMBL/GenBank/DDBJ databases">
        <authorList>
            <person name="Li X."/>
        </authorList>
    </citation>
    <scope>NUCLEOTIDE SEQUENCE [LARGE SCALE GENOMIC DNA]</scope>
    <source>
        <strain evidence="3">YIM 73061</strain>
    </source>
</reference>
<dbReference type="CDD" id="cd00093">
    <property type="entry name" value="HTH_XRE"/>
    <property type="match status" value="1"/>
</dbReference>
<dbReference type="SUPFAM" id="SSF47413">
    <property type="entry name" value="lambda repressor-like DNA-binding domains"/>
    <property type="match status" value="1"/>
</dbReference>
<dbReference type="Proteomes" id="UP000249725">
    <property type="component" value="Unassembled WGS sequence"/>
</dbReference>
<accession>A0A328ADN2</accession>
<dbReference type="OrthoDB" id="7188535at2"/>
<evidence type="ECO:0000313" key="2">
    <source>
        <dbReference type="EMBL" id="RAK52751.1"/>
    </source>
</evidence>
<name>A0A328ADN2_9CAUL</name>
<dbReference type="RefSeq" id="WP_111515036.1">
    <property type="nucleotide sequence ID" value="NZ_QFYR01000002.1"/>
</dbReference>
<dbReference type="InterPro" id="IPR010982">
    <property type="entry name" value="Lambda_DNA-bd_dom_sf"/>
</dbReference>
<dbReference type="Pfam" id="PF01381">
    <property type="entry name" value="HTH_3"/>
    <property type="match status" value="1"/>
</dbReference>
<dbReference type="InterPro" id="IPR001387">
    <property type="entry name" value="Cro/C1-type_HTH"/>
</dbReference>
<evidence type="ECO:0000259" key="1">
    <source>
        <dbReference type="PROSITE" id="PS50943"/>
    </source>
</evidence>
<dbReference type="SMART" id="SM00530">
    <property type="entry name" value="HTH_XRE"/>
    <property type="match status" value="1"/>
</dbReference>
<dbReference type="Gene3D" id="1.10.260.40">
    <property type="entry name" value="lambda repressor-like DNA-binding domains"/>
    <property type="match status" value="1"/>
</dbReference>
<protein>
    <submittedName>
        <fullName evidence="2">Transcriptional regulator</fullName>
    </submittedName>
</protein>
<proteinExistence type="predicted"/>
<organism evidence="2 3">
    <name type="scientific">Phenylobacterium deserti</name>
    <dbReference type="NCBI Taxonomy" id="1914756"/>
    <lineage>
        <taxon>Bacteria</taxon>
        <taxon>Pseudomonadati</taxon>
        <taxon>Pseudomonadota</taxon>
        <taxon>Alphaproteobacteria</taxon>
        <taxon>Caulobacterales</taxon>
        <taxon>Caulobacteraceae</taxon>
        <taxon>Phenylobacterium</taxon>
    </lineage>
</organism>
<feature type="domain" description="HTH cro/C1-type" evidence="1">
    <location>
        <begin position="26"/>
        <end position="80"/>
    </location>
</feature>
<sequence>MSKRAEVQISPKKATESMDVALGGAIRLRRRSLGLSQDSLARQCGVSFQQIQKYENGANRIPFSRLVQIARALECRVADLLVVLDAGDGAPHSPDLDMLSRLRTPGAIELLGAYEKLSEAARTSLVRLLGQVAAEQQRVGRGP</sequence>
<dbReference type="EMBL" id="QFYR01000002">
    <property type="protein sequence ID" value="RAK52751.1"/>
    <property type="molecule type" value="Genomic_DNA"/>
</dbReference>
<keyword evidence="3" id="KW-1185">Reference proteome</keyword>
<dbReference type="PROSITE" id="PS50943">
    <property type="entry name" value="HTH_CROC1"/>
    <property type="match status" value="1"/>
</dbReference>
<dbReference type="AlphaFoldDB" id="A0A328ADN2"/>
<gene>
    <name evidence="2" type="ORF">DJ018_11220</name>
</gene>
<comment type="caution">
    <text evidence="2">The sequence shown here is derived from an EMBL/GenBank/DDBJ whole genome shotgun (WGS) entry which is preliminary data.</text>
</comment>
<dbReference type="GO" id="GO:0003677">
    <property type="term" value="F:DNA binding"/>
    <property type="evidence" value="ECO:0007669"/>
    <property type="project" value="InterPro"/>
</dbReference>